<dbReference type="KEGG" id="tvi:Thivi_0182"/>
<gene>
    <name evidence="1" type="ordered locus">Thivi_0182</name>
</gene>
<dbReference type="Proteomes" id="UP000006062">
    <property type="component" value="Chromosome"/>
</dbReference>
<organism evidence="1 2">
    <name type="scientific">Thiocystis violascens (strain ATCC 17096 / DSM 198 / 6111)</name>
    <name type="common">Chromatium violascens</name>
    <dbReference type="NCBI Taxonomy" id="765911"/>
    <lineage>
        <taxon>Bacteria</taxon>
        <taxon>Pseudomonadati</taxon>
        <taxon>Pseudomonadota</taxon>
        <taxon>Gammaproteobacteria</taxon>
        <taxon>Chromatiales</taxon>
        <taxon>Chromatiaceae</taxon>
        <taxon>Thiocystis</taxon>
    </lineage>
</organism>
<dbReference type="EMBL" id="CP003154">
    <property type="protein sequence ID" value="AFL72254.1"/>
    <property type="molecule type" value="Genomic_DNA"/>
</dbReference>
<accession>I3Y5I6</accession>
<protein>
    <submittedName>
        <fullName evidence="1">Uncharacterized protein</fullName>
    </submittedName>
</protein>
<dbReference type="RefSeq" id="WP_014776762.1">
    <property type="nucleotide sequence ID" value="NC_018012.1"/>
</dbReference>
<keyword evidence="2" id="KW-1185">Reference proteome</keyword>
<dbReference type="OrthoDB" id="6121320at2"/>
<dbReference type="AlphaFoldDB" id="I3Y5I6"/>
<sequence length="152" mass="16571">MQLHEVQRARRRARVLPSAAAILAVLLAAPQWSGVRAQTADRPGYRGDARNPFDLTAPILKRFSDSEAKVGFQNAEGNAPAPKMKLKGMVMLQNGNKAALLEVQGVGTHVVREGDTIGINVASPNAVIRVKRIDRMQIEVEVGSMRQVILVR</sequence>
<reference evidence="1 2" key="1">
    <citation type="submission" date="2012-06" db="EMBL/GenBank/DDBJ databases">
        <title>Complete sequence of Thiocystis violascens DSM 198.</title>
        <authorList>
            <consortium name="US DOE Joint Genome Institute"/>
            <person name="Lucas S."/>
            <person name="Han J."/>
            <person name="Lapidus A."/>
            <person name="Cheng J.-F."/>
            <person name="Goodwin L."/>
            <person name="Pitluck S."/>
            <person name="Peters L."/>
            <person name="Ovchinnikova G."/>
            <person name="Teshima H."/>
            <person name="Detter J.C."/>
            <person name="Han C."/>
            <person name="Tapia R."/>
            <person name="Land M."/>
            <person name="Hauser L."/>
            <person name="Kyrpides N."/>
            <person name="Ivanova N."/>
            <person name="Pagani I."/>
            <person name="Vogl K."/>
            <person name="Liu Z."/>
            <person name="Frigaard N.-U."/>
            <person name="Bryant D."/>
            <person name="Woyke T."/>
        </authorList>
    </citation>
    <scope>NUCLEOTIDE SEQUENCE [LARGE SCALE GENOMIC DNA]</scope>
    <source>
        <strain evidence="2">ATCC 17096 / DSM 198 / 6111</strain>
    </source>
</reference>
<dbReference type="eggNOG" id="ENOG5033ATJ">
    <property type="taxonomic scope" value="Bacteria"/>
</dbReference>
<evidence type="ECO:0000313" key="2">
    <source>
        <dbReference type="Proteomes" id="UP000006062"/>
    </source>
</evidence>
<dbReference type="HOGENOM" id="CLU_1730577_0_0_6"/>
<name>I3Y5I6_THIV6</name>
<proteinExistence type="predicted"/>
<evidence type="ECO:0000313" key="1">
    <source>
        <dbReference type="EMBL" id="AFL72254.1"/>
    </source>
</evidence>
<dbReference type="STRING" id="765911.Thivi_0182"/>